<dbReference type="EMBL" id="BK032587">
    <property type="protein sequence ID" value="DAF49767.1"/>
    <property type="molecule type" value="Genomic_DNA"/>
</dbReference>
<organism evidence="1">
    <name type="scientific">Siphoviridae sp. ctXfh4</name>
    <dbReference type="NCBI Taxonomy" id="2827887"/>
    <lineage>
        <taxon>Viruses</taxon>
        <taxon>Duplodnaviria</taxon>
        <taxon>Heunggongvirae</taxon>
        <taxon>Uroviricota</taxon>
        <taxon>Caudoviricetes</taxon>
    </lineage>
</organism>
<name>A0A8S5SGJ0_9CAUD</name>
<reference evidence="1" key="1">
    <citation type="journal article" date="2021" name="Proc. Natl. Acad. Sci. U.S.A.">
        <title>A Catalog of Tens of Thousands of Viruses from Human Metagenomes Reveals Hidden Associations with Chronic Diseases.</title>
        <authorList>
            <person name="Tisza M.J."/>
            <person name="Buck C.B."/>
        </authorList>
    </citation>
    <scope>NUCLEOTIDE SEQUENCE</scope>
    <source>
        <strain evidence="1">CtXfh4</strain>
    </source>
</reference>
<evidence type="ECO:0000313" key="1">
    <source>
        <dbReference type="EMBL" id="DAF49767.1"/>
    </source>
</evidence>
<proteinExistence type="predicted"/>
<sequence>MYVCFYFTLNSLGHREIQKNTGLGRVGTVRG</sequence>
<protein>
    <submittedName>
        <fullName evidence="1">Uncharacterized protein</fullName>
    </submittedName>
</protein>
<accession>A0A8S5SGJ0</accession>